<dbReference type="InterPro" id="IPR043448">
    <property type="entry name" value="PKHO1/2"/>
</dbReference>
<feature type="domain" description="PH" evidence="3">
    <location>
        <begin position="1"/>
        <end position="66"/>
    </location>
</feature>
<dbReference type="Proteomes" id="UP000008672">
    <property type="component" value="Unassembled WGS sequence"/>
</dbReference>
<feature type="region of interest" description="Disordered" evidence="2">
    <location>
        <begin position="122"/>
        <end position="342"/>
    </location>
</feature>
<name>H3A7V8_LATCH</name>
<dbReference type="OMA" id="YERCQDQ"/>
<gene>
    <name evidence="4" type="primary">PLEKHO2</name>
</gene>
<dbReference type="EMBL" id="AFYH01244480">
    <property type="status" value="NOT_ANNOTATED_CDS"/>
    <property type="molecule type" value="Genomic_DNA"/>
</dbReference>
<accession>H3A7V8</accession>
<dbReference type="Ensembl" id="ENSLACT00000005779.1">
    <property type="protein sequence ID" value="ENSLACP00000005729.1"/>
    <property type="gene ID" value="ENSLACG00000005089.1"/>
</dbReference>
<dbReference type="Bgee" id="ENSLACG00000005089">
    <property type="expression patterns" value="Expressed in pelvic fin and 3 other cell types or tissues"/>
</dbReference>
<reference evidence="4" key="3">
    <citation type="submission" date="2025-09" db="UniProtKB">
        <authorList>
            <consortium name="Ensembl"/>
        </authorList>
    </citation>
    <scope>IDENTIFICATION</scope>
</reference>
<reference evidence="4" key="2">
    <citation type="submission" date="2025-08" db="UniProtKB">
        <authorList>
            <consortium name="Ensembl"/>
        </authorList>
    </citation>
    <scope>IDENTIFICATION</scope>
</reference>
<dbReference type="SUPFAM" id="SSF50729">
    <property type="entry name" value="PH domain-like"/>
    <property type="match status" value="1"/>
</dbReference>
<dbReference type="InterPro" id="IPR001849">
    <property type="entry name" value="PH_domain"/>
</dbReference>
<dbReference type="GeneTree" id="ENSGT00530000063760"/>
<feature type="coiled-coil region" evidence="1">
    <location>
        <begin position="388"/>
        <end position="415"/>
    </location>
</feature>
<feature type="compositionally biased region" description="Polar residues" evidence="2">
    <location>
        <begin position="162"/>
        <end position="172"/>
    </location>
</feature>
<dbReference type="EMBL" id="AFYH01244475">
    <property type="status" value="NOT_ANNOTATED_CDS"/>
    <property type="molecule type" value="Genomic_DNA"/>
</dbReference>
<keyword evidence="5" id="KW-1185">Reference proteome</keyword>
<dbReference type="PROSITE" id="PS50003">
    <property type="entry name" value="PH_DOMAIN"/>
    <property type="match status" value="1"/>
</dbReference>
<evidence type="ECO:0000259" key="3">
    <source>
        <dbReference type="PROSITE" id="PS50003"/>
    </source>
</evidence>
<protein>
    <submittedName>
        <fullName evidence="4">Pleckstrin homology domain containing O2</fullName>
    </submittedName>
</protein>
<feature type="compositionally biased region" description="Acidic residues" evidence="2">
    <location>
        <begin position="234"/>
        <end position="289"/>
    </location>
</feature>
<dbReference type="GO" id="GO:0071888">
    <property type="term" value="P:macrophage apoptotic process"/>
    <property type="evidence" value="ECO:0007669"/>
    <property type="project" value="TreeGrafter"/>
</dbReference>
<reference evidence="5" key="1">
    <citation type="submission" date="2011-08" db="EMBL/GenBank/DDBJ databases">
        <title>The draft genome of Latimeria chalumnae.</title>
        <authorList>
            <person name="Di Palma F."/>
            <person name="Alfoldi J."/>
            <person name="Johnson J."/>
            <person name="Berlin A."/>
            <person name="Gnerre S."/>
            <person name="Jaffe D."/>
            <person name="MacCallum I."/>
            <person name="Young S."/>
            <person name="Walker B.J."/>
            <person name="Lander E."/>
            <person name="Lindblad-Toh K."/>
        </authorList>
    </citation>
    <scope>NUCLEOTIDE SEQUENCE [LARGE SCALE GENOMIC DNA]</scope>
    <source>
        <strain evidence="5">Wild caught</strain>
    </source>
</reference>
<evidence type="ECO:0000313" key="4">
    <source>
        <dbReference type="Ensembl" id="ENSLACP00000005729.1"/>
    </source>
</evidence>
<feature type="compositionally biased region" description="Basic and acidic residues" evidence="2">
    <location>
        <begin position="294"/>
        <end position="304"/>
    </location>
</feature>
<evidence type="ECO:0000256" key="2">
    <source>
        <dbReference type="SAM" id="MobiDB-lite"/>
    </source>
</evidence>
<sequence length="442" mass="49845">KEEKRCVETVELEKFDKCQESHHIFKKKNKLILIRSPGNKVNDIKFLAPSLEDKNSWIEALNKAIGRAKNRAFDEVTVDKSCALEHVTRDRVKVSHARRPPTRYMSKVPTSAADGSLALDLCQTDSTPNDNIPAPNAIAGEPPPKQVLKPPMPPTKKLTPPANQEITNQGSEETPGATEHKKPPTPPPKILSNSLKMEEGLPPSQDNTCSEEHVEDISETSVLGSQEDLRWEDDKEMSETTEDNEEKEEEEETEAKEEEEEKEEAQEDENQEAEEEMVENDEGEVEQDPSDGNVKQEEKEETAEVAKQSTVPLKPASLSKPQSVSLEDLLSGPRQKAGRKELKIPFSSLSKDHLDTMQDKVTWQLEKTEELLQKALKSPDPVDKPANAERLLNEAKEQLKQASQVLQEINELKEICKSKDLLTAEQKERRKMLLTEYRKSLP</sequence>
<organism evidence="4 5">
    <name type="scientific">Latimeria chalumnae</name>
    <name type="common">Coelacanth</name>
    <dbReference type="NCBI Taxonomy" id="7897"/>
    <lineage>
        <taxon>Eukaryota</taxon>
        <taxon>Metazoa</taxon>
        <taxon>Chordata</taxon>
        <taxon>Craniata</taxon>
        <taxon>Vertebrata</taxon>
        <taxon>Euteleostomi</taxon>
        <taxon>Coelacanthiformes</taxon>
        <taxon>Coelacanthidae</taxon>
        <taxon>Latimeria</taxon>
    </lineage>
</organism>
<dbReference type="EMBL" id="AFYH01244478">
    <property type="status" value="NOT_ANNOTATED_CDS"/>
    <property type="molecule type" value="Genomic_DNA"/>
</dbReference>
<dbReference type="HOGENOM" id="CLU_026551_3_0_1"/>
<proteinExistence type="predicted"/>
<keyword evidence="1" id="KW-0175">Coiled coil</keyword>
<dbReference type="EMBL" id="AFYH01244476">
    <property type="status" value="NOT_ANNOTATED_CDS"/>
    <property type="molecule type" value="Genomic_DNA"/>
</dbReference>
<evidence type="ECO:0000256" key="1">
    <source>
        <dbReference type="SAM" id="Coils"/>
    </source>
</evidence>
<dbReference type="PANTHER" id="PTHR15871">
    <property type="entry name" value="PH DOMAIN-CONTAINING PROTEIN"/>
    <property type="match status" value="1"/>
</dbReference>
<dbReference type="EMBL" id="AFYH01244477">
    <property type="status" value="NOT_ANNOTATED_CDS"/>
    <property type="molecule type" value="Genomic_DNA"/>
</dbReference>
<evidence type="ECO:0000313" key="5">
    <source>
        <dbReference type="Proteomes" id="UP000008672"/>
    </source>
</evidence>
<dbReference type="AlphaFoldDB" id="H3A7V8"/>
<dbReference type="EMBL" id="AFYH01244479">
    <property type="status" value="NOT_ANNOTATED_CDS"/>
    <property type="molecule type" value="Genomic_DNA"/>
</dbReference>
<feature type="compositionally biased region" description="Pro residues" evidence="2">
    <location>
        <begin position="141"/>
        <end position="154"/>
    </location>
</feature>
<dbReference type="PANTHER" id="PTHR15871:SF2">
    <property type="entry name" value="PLECKSTRIN HOMOLOGY DOMAIN-CONTAINING FAMILY O MEMBER 2"/>
    <property type="match status" value="1"/>
</dbReference>
<dbReference type="EMBL" id="AFYH01244481">
    <property type="status" value="NOT_ANNOTATED_CDS"/>
    <property type="molecule type" value="Genomic_DNA"/>
</dbReference>